<dbReference type="InterPro" id="IPR011990">
    <property type="entry name" value="TPR-like_helical_dom_sf"/>
</dbReference>
<dbReference type="AlphaFoldDB" id="X1GZ99"/>
<comment type="caution">
    <text evidence="1">The sequence shown here is derived from an EMBL/GenBank/DDBJ whole genome shotgun (WGS) entry which is preliminary data.</text>
</comment>
<proteinExistence type="predicted"/>
<dbReference type="SUPFAM" id="SSF48452">
    <property type="entry name" value="TPR-like"/>
    <property type="match status" value="1"/>
</dbReference>
<gene>
    <name evidence="1" type="ORF">S03H2_53973</name>
</gene>
<name>X1GZ99_9ZZZZ</name>
<dbReference type="EMBL" id="BARU01034379">
    <property type="protein sequence ID" value="GAH63246.1"/>
    <property type="molecule type" value="Genomic_DNA"/>
</dbReference>
<protein>
    <submittedName>
        <fullName evidence="1">Uncharacterized protein</fullName>
    </submittedName>
</protein>
<dbReference type="Gene3D" id="1.25.40.10">
    <property type="entry name" value="Tetratricopeptide repeat domain"/>
    <property type="match status" value="1"/>
</dbReference>
<dbReference type="Pfam" id="PF14559">
    <property type="entry name" value="TPR_19"/>
    <property type="match status" value="1"/>
</dbReference>
<evidence type="ECO:0000313" key="1">
    <source>
        <dbReference type="EMBL" id="GAH63246.1"/>
    </source>
</evidence>
<reference evidence="1" key="1">
    <citation type="journal article" date="2014" name="Front. Microbiol.">
        <title>High frequency of phylogenetically diverse reductive dehalogenase-homologous genes in deep subseafloor sedimentary metagenomes.</title>
        <authorList>
            <person name="Kawai M."/>
            <person name="Futagami T."/>
            <person name="Toyoda A."/>
            <person name="Takaki Y."/>
            <person name="Nishi S."/>
            <person name="Hori S."/>
            <person name="Arai W."/>
            <person name="Tsubouchi T."/>
            <person name="Morono Y."/>
            <person name="Uchiyama I."/>
            <person name="Ito T."/>
            <person name="Fujiyama A."/>
            <person name="Inagaki F."/>
            <person name="Takami H."/>
        </authorList>
    </citation>
    <scope>NUCLEOTIDE SEQUENCE</scope>
    <source>
        <strain evidence="1">Expedition CK06-06</strain>
    </source>
</reference>
<accession>X1GZ99</accession>
<organism evidence="1">
    <name type="scientific">marine sediment metagenome</name>
    <dbReference type="NCBI Taxonomy" id="412755"/>
    <lineage>
        <taxon>unclassified sequences</taxon>
        <taxon>metagenomes</taxon>
        <taxon>ecological metagenomes</taxon>
    </lineage>
</organism>
<sequence length="70" mass="7785">NINALKKLGLIFCDVKNNYEGAIILFDKVSSLDPSDVDFWASAARCHEKVGNSEKAKEWIETGSRLKAND</sequence>
<feature type="non-terminal residue" evidence="1">
    <location>
        <position position="1"/>
    </location>
</feature>